<dbReference type="PROSITE" id="PS50089">
    <property type="entry name" value="ZF_RING_2"/>
    <property type="match status" value="1"/>
</dbReference>
<evidence type="ECO:0000256" key="1">
    <source>
        <dbReference type="ARBA" id="ARBA00022723"/>
    </source>
</evidence>
<dbReference type="GO" id="GO:0016567">
    <property type="term" value="P:protein ubiquitination"/>
    <property type="evidence" value="ECO:0007669"/>
    <property type="project" value="UniProtKB-UniPathway"/>
</dbReference>
<dbReference type="SMART" id="SM00184">
    <property type="entry name" value="RING"/>
    <property type="match status" value="1"/>
</dbReference>
<dbReference type="InterPro" id="IPR017907">
    <property type="entry name" value="Znf_RING_CS"/>
</dbReference>
<dbReference type="OrthoDB" id="6270329at2759"/>
<protein>
    <recommendedName>
        <fullName evidence="6">RING-type domain-containing protein</fullName>
    </recommendedName>
</protein>
<dbReference type="InterPro" id="IPR013083">
    <property type="entry name" value="Znf_RING/FYVE/PHD"/>
</dbReference>
<evidence type="ECO:0000256" key="5">
    <source>
        <dbReference type="SAM" id="MobiDB-lite"/>
    </source>
</evidence>
<comment type="caution">
    <text evidence="7">The sequence shown here is derived from an EMBL/GenBank/DDBJ whole genome shotgun (WGS) entry which is preliminary data.</text>
</comment>
<feature type="compositionally biased region" description="Acidic residues" evidence="5">
    <location>
        <begin position="78"/>
        <end position="90"/>
    </location>
</feature>
<sequence length="217" mass="23927">AELDYGSRILACFVYFTMDQDSSTHYNPSSRPVFGILESPPPHNRQPSINHGSPSDSRKRRRLSNAAVSSSVSQPVNEAEENIDSIDLTEADGNPALSRVLAKQREDAITAQMSNEDESGRSRLTSYKCPVCMETPVDATSTACGHLFCHKCIIDTLRFSEEQRADHSGKTPRGTCPVCRKPLSRMDAPGPKRNLIPLQIKLTTKKRNEVAGRVDNA</sequence>
<keyword evidence="8" id="KW-1185">Reference proteome</keyword>
<dbReference type="PANTHER" id="PTHR23041:SF78">
    <property type="entry name" value="E3 UBIQUITIN-PROTEIN LIGASE RNF4"/>
    <property type="match status" value="1"/>
</dbReference>
<name>A0A0F8UKB4_9EURO</name>
<feature type="non-terminal residue" evidence="7">
    <location>
        <position position="1"/>
    </location>
</feature>
<evidence type="ECO:0000313" key="8">
    <source>
        <dbReference type="Proteomes" id="UP000034947"/>
    </source>
</evidence>
<evidence type="ECO:0000256" key="4">
    <source>
        <dbReference type="PROSITE-ProRule" id="PRU00175"/>
    </source>
</evidence>
<dbReference type="InterPro" id="IPR018957">
    <property type="entry name" value="Znf_C3HC4_RING-type"/>
</dbReference>
<dbReference type="PANTHER" id="PTHR23041">
    <property type="entry name" value="RING FINGER DOMAIN-CONTAINING"/>
    <property type="match status" value="1"/>
</dbReference>
<organism evidence="7 8">
    <name type="scientific">Aspergillus ochraceoroseus</name>
    <dbReference type="NCBI Taxonomy" id="138278"/>
    <lineage>
        <taxon>Eukaryota</taxon>
        <taxon>Fungi</taxon>
        <taxon>Dikarya</taxon>
        <taxon>Ascomycota</taxon>
        <taxon>Pezizomycotina</taxon>
        <taxon>Eurotiomycetes</taxon>
        <taxon>Eurotiomycetidae</taxon>
        <taxon>Eurotiales</taxon>
        <taxon>Aspergillaceae</taxon>
        <taxon>Aspergillus</taxon>
        <taxon>Aspergillus subgen. Nidulantes</taxon>
    </lineage>
</organism>
<proteinExistence type="predicted"/>
<dbReference type="EMBL" id="JYKN01001558">
    <property type="protein sequence ID" value="KKK19988.1"/>
    <property type="molecule type" value="Genomic_DNA"/>
</dbReference>
<evidence type="ECO:0000259" key="6">
    <source>
        <dbReference type="PROSITE" id="PS50089"/>
    </source>
</evidence>
<feature type="domain" description="RING-type" evidence="6">
    <location>
        <begin position="129"/>
        <end position="180"/>
    </location>
</feature>
<feature type="compositionally biased region" description="Polar residues" evidence="5">
    <location>
        <begin position="45"/>
        <end position="55"/>
    </location>
</feature>
<dbReference type="InterPro" id="IPR001841">
    <property type="entry name" value="Znf_RING"/>
</dbReference>
<keyword evidence="2 4" id="KW-0863">Zinc-finger</keyword>
<feature type="compositionally biased region" description="Polar residues" evidence="5">
    <location>
        <begin position="66"/>
        <end position="76"/>
    </location>
</feature>
<feature type="region of interest" description="Disordered" evidence="5">
    <location>
        <begin position="164"/>
        <end position="192"/>
    </location>
</feature>
<dbReference type="UniPathway" id="UPA00143"/>
<dbReference type="SUPFAM" id="SSF57850">
    <property type="entry name" value="RING/U-box"/>
    <property type="match status" value="1"/>
</dbReference>
<evidence type="ECO:0000256" key="3">
    <source>
        <dbReference type="ARBA" id="ARBA00022833"/>
    </source>
</evidence>
<keyword evidence="1" id="KW-0479">Metal-binding</keyword>
<dbReference type="Gene3D" id="3.30.40.10">
    <property type="entry name" value="Zinc/RING finger domain, C3HC4 (zinc finger)"/>
    <property type="match status" value="1"/>
</dbReference>
<dbReference type="GO" id="GO:0008270">
    <property type="term" value="F:zinc ion binding"/>
    <property type="evidence" value="ECO:0007669"/>
    <property type="project" value="UniProtKB-KW"/>
</dbReference>
<dbReference type="Pfam" id="PF00097">
    <property type="entry name" value="zf-C3HC4"/>
    <property type="match status" value="1"/>
</dbReference>
<gene>
    <name evidence="7" type="ORF">AOCH_001118</name>
</gene>
<reference evidence="7 8" key="1">
    <citation type="submission" date="2015-02" db="EMBL/GenBank/DDBJ databases">
        <title>Draft Genome Sequences of Two Closely-Related Aflatoxigenic Aspergillus Species Obtained from the Cote d'Ivoire.</title>
        <authorList>
            <person name="Moore G.G."/>
            <person name="Beltz S.B."/>
            <person name="Mack B.M."/>
        </authorList>
    </citation>
    <scope>NUCLEOTIDE SEQUENCE [LARGE SCALE GENOMIC DNA]</scope>
    <source>
        <strain evidence="7 8">SRRC1432</strain>
    </source>
</reference>
<keyword evidence="3" id="KW-0862">Zinc</keyword>
<dbReference type="PROSITE" id="PS00518">
    <property type="entry name" value="ZF_RING_1"/>
    <property type="match status" value="1"/>
</dbReference>
<dbReference type="InterPro" id="IPR047134">
    <property type="entry name" value="RNF4"/>
</dbReference>
<evidence type="ECO:0000313" key="7">
    <source>
        <dbReference type="EMBL" id="KKK19988.1"/>
    </source>
</evidence>
<feature type="region of interest" description="Disordered" evidence="5">
    <location>
        <begin position="24"/>
        <end position="90"/>
    </location>
</feature>
<dbReference type="Proteomes" id="UP000034947">
    <property type="component" value="Unassembled WGS sequence"/>
</dbReference>
<dbReference type="VEuPathDB" id="FungiDB:P175DRAFT_0498651"/>
<accession>A0A0F8UKB4</accession>
<dbReference type="AlphaFoldDB" id="A0A0F8UKB4"/>
<evidence type="ECO:0000256" key="2">
    <source>
        <dbReference type="ARBA" id="ARBA00022771"/>
    </source>
</evidence>